<feature type="region of interest" description="Disordered" evidence="1">
    <location>
        <begin position="1"/>
        <end position="42"/>
    </location>
</feature>
<dbReference type="Proteomes" id="UP000677152">
    <property type="component" value="Chromosome"/>
</dbReference>
<reference evidence="2" key="1">
    <citation type="submission" date="2021-04" db="EMBL/GenBank/DDBJ databases">
        <title>Genomic sequence of Actinosynnema pretiosum subsp. pretiosum ATCC 31280 (C-14919).</title>
        <authorList>
            <person name="Bai L."/>
            <person name="Wang X."/>
            <person name="Xiao Y."/>
        </authorList>
    </citation>
    <scope>NUCLEOTIDE SEQUENCE</scope>
    <source>
        <strain evidence="2">ATCC 31280</strain>
    </source>
</reference>
<evidence type="ECO:0000313" key="3">
    <source>
        <dbReference type="Proteomes" id="UP000677152"/>
    </source>
</evidence>
<protein>
    <submittedName>
        <fullName evidence="2">Uncharacterized protein</fullName>
    </submittedName>
</protein>
<proteinExistence type="predicted"/>
<dbReference type="AlphaFoldDB" id="A0AA45R3Y5"/>
<accession>A0AA45R3Y5</accession>
<feature type="compositionally biased region" description="Basic and acidic residues" evidence="1">
    <location>
        <begin position="1"/>
        <end position="12"/>
    </location>
</feature>
<organism evidence="2 3">
    <name type="scientific">Actinosynnema pretiosum subsp. pretiosum</name>
    <dbReference type="NCBI Taxonomy" id="103721"/>
    <lineage>
        <taxon>Bacteria</taxon>
        <taxon>Bacillati</taxon>
        <taxon>Actinomycetota</taxon>
        <taxon>Actinomycetes</taxon>
        <taxon>Pseudonocardiales</taxon>
        <taxon>Pseudonocardiaceae</taxon>
        <taxon>Actinosynnema</taxon>
    </lineage>
</organism>
<evidence type="ECO:0000313" key="2">
    <source>
        <dbReference type="EMBL" id="QUF04352.1"/>
    </source>
</evidence>
<evidence type="ECO:0000256" key="1">
    <source>
        <dbReference type="SAM" id="MobiDB-lite"/>
    </source>
</evidence>
<name>A0AA45R3Y5_9PSEU</name>
<sequence>MLLGDAHHHREGPAPLGDGPRDGVARVPPGVAGALPRGGTVPVSSTQVPVVASAAPFDVVGAAESTFTLVIG</sequence>
<gene>
    <name evidence="2" type="ORF">KCV87_34440</name>
</gene>
<dbReference type="EMBL" id="CP073249">
    <property type="protein sequence ID" value="QUF04352.1"/>
    <property type="molecule type" value="Genomic_DNA"/>
</dbReference>